<keyword evidence="2" id="KW-1185">Reference proteome</keyword>
<evidence type="ECO:0008006" key="3">
    <source>
        <dbReference type="Google" id="ProtNLM"/>
    </source>
</evidence>
<evidence type="ECO:0000313" key="1">
    <source>
        <dbReference type="EMBL" id="MBO0414705.1"/>
    </source>
</evidence>
<dbReference type="EMBL" id="JAFLRD010000003">
    <property type="protein sequence ID" value="MBO0414705.1"/>
    <property type="molecule type" value="Genomic_DNA"/>
</dbReference>
<proteinExistence type="predicted"/>
<protein>
    <recommendedName>
        <fullName evidence="3">DNA-binding protein</fullName>
    </recommendedName>
</protein>
<sequence length="236" mass="25646">MQIIPHQQTIVHALNRASQPLTFGQLVEATQLNRELVQQCLDKLAEVYLVTFDLDQKTYQINLPTTVATPPATPIAAAPCDSLSVPQQVRQHLEAAPQQTLSVAELAKRVDGSRQAINSALQHWRKKNCVRIVNDGWQWQEPPASVPASDGVPAGVQLDPAPVLLPEPTAQPADVAELDQIDQTLARFTRQFRIAVVNNGSLEIQNHGGKLTLSVTEAAALNEFMRLAAPLIGAAL</sequence>
<dbReference type="RefSeq" id="WP_200122380.1">
    <property type="nucleotide sequence ID" value="NZ_JAEILV010000003.1"/>
</dbReference>
<comment type="caution">
    <text evidence="1">The sequence shown here is derived from an EMBL/GenBank/DDBJ whole genome shotgun (WGS) entry which is preliminary data.</text>
</comment>
<name>A0ABS3GI36_9NEIS</name>
<accession>A0ABS3GI36</accession>
<dbReference type="Proteomes" id="UP000664349">
    <property type="component" value="Unassembled WGS sequence"/>
</dbReference>
<organism evidence="1 2">
    <name type="scientific">Chromobacterium haemolyticum</name>
    <dbReference type="NCBI Taxonomy" id="394935"/>
    <lineage>
        <taxon>Bacteria</taxon>
        <taxon>Pseudomonadati</taxon>
        <taxon>Pseudomonadota</taxon>
        <taxon>Betaproteobacteria</taxon>
        <taxon>Neisseriales</taxon>
        <taxon>Chromobacteriaceae</taxon>
        <taxon>Chromobacterium</taxon>
    </lineage>
</organism>
<gene>
    <name evidence="1" type="ORF">J1C50_04205</name>
</gene>
<reference evidence="1 2" key="1">
    <citation type="submission" date="2021-03" db="EMBL/GenBank/DDBJ databases">
        <title>First Case of infection caused by Chromobacterium haemolyticum derived from water in China.</title>
        <authorList>
            <person name="Chen J."/>
            <person name="Liu C."/>
        </authorList>
    </citation>
    <scope>NUCLEOTIDE SEQUENCE [LARGE SCALE GENOMIC DNA]</scope>
    <source>
        <strain evidence="1 2">WJ-5</strain>
    </source>
</reference>
<evidence type="ECO:0000313" key="2">
    <source>
        <dbReference type="Proteomes" id="UP000664349"/>
    </source>
</evidence>